<organism evidence="7 8">
    <name type="scientific">Cryptolaemus montrouzieri</name>
    <dbReference type="NCBI Taxonomy" id="559131"/>
    <lineage>
        <taxon>Eukaryota</taxon>
        <taxon>Metazoa</taxon>
        <taxon>Ecdysozoa</taxon>
        <taxon>Arthropoda</taxon>
        <taxon>Hexapoda</taxon>
        <taxon>Insecta</taxon>
        <taxon>Pterygota</taxon>
        <taxon>Neoptera</taxon>
        <taxon>Endopterygota</taxon>
        <taxon>Coleoptera</taxon>
        <taxon>Polyphaga</taxon>
        <taxon>Cucujiformia</taxon>
        <taxon>Coccinelloidea</taxon>
        <taxon>Coccinellidae</taxon>
        <taxon>Scymninae</taxon>
        <taxon>Scymnini</taxon>
        <taxon>Cryptolaemus</taxon>
    </lineage>
</organism>
<evidence type="ECO:0000256" key="1">
    <source>
        <dbReference type="ARBA" id="ARBA00004370"/>
    </source>
</evidence>
<keyword evidence="2" id="KW-0677">Repeat</keyword>
<dbReference type="InterPro" id="IPR040745">
    <property type="entry name" value="Ankyrin_UPA"/>
</dbReference>
<protein>
    <recommendedName>
        <fullName evidence="6">Death domain-containing protein</fullName>
    </recommendedName>
</protein>
<comment type="subcellular location">
    <subcellularLocation>
        <location evidence="1">Membrane</location>
    </subcellularLocation>
</comment>
<keyword evidence="8" id="KW-1185">Reference proteome</keyword>
<dbReference type="InterPro" id="IPR051165">
    <property type="entry name" value="Multifunctional_ANK_Repeat"/>
</dbReference>
<dbReference type="CDD" id="cd08317">
    <property type="entry name" value="Death_ank"/>
    <property type="match status" value="1"/>
</dbReference>
<dbReference type="FunFam" id="2.60.40.2660:FF:000001">
    <property type="entry name" value="Ankyrin-3 isoform 2"/>
    <property type="match status" value="1"/>
</dbReference>
<reference evidence="7 8" key="1">
    <citation type="journal article" date="2021" name="BMC Biol.">
        <title>Horizontally acquired antibacterial genes associated with adaptive radiation of ladybird beetles.</title>
        <authorList>
            <person name="Li H.S."/>
            <person name="Tang X.F."/>
            <person name="Huang Y.H."/>
            <person name="Xu Z.Y."/>
            <person name="Chen M.L."/>
            <person name="Du X.Y."/>
            <person name="Qiu B.Y."/>
            <person name="Chen P.T."/>
            <person name="Zhang W."/>
            <person name="Slipinski A."/>
            <person name="Escalona H.E."/>
            <person name="Waterhouse R.M."/>
            <person name="Zwick A."/>
            <person name="Pang H."/>
        </authorList>
    </citation>
    <scope>NUCLEOTIDE SEQUENCE [LARGE SCALE GENOMIC DNA]</scope>
    <source>
        <strain evidence="7">SYSU2018</strain>
    </source>
</reference>
<dbReference type="InterPro" id="IPR011029">
    <property type="entry name" value="DEATH-like_dom_sf"/>
</dbReference>
<name>A0ABD2N901_9CUCU</name>
<evidence type="ECO:0000313" key="7">
    <source>
        <dbReference type="EMBL" id="KAL3274835.1"/>
    </source>
</evidence>
<keyword evidence="3" id="KW-0040">ANK repeat</keyword>
<proteinExistence type="predicted"/>
<dbReference type="Gene3D" id="1.10.533.10">
    <property type="entry name" value="Death Domain, Fas"/>
    <property type="match status" value="1"/>
</dbReference>
<dbReference type="Gene3D" id="2.60.220.30">
    <property type="match status" value="1"/>
</dbReference>
<evidence type="ECO:0000256" key="2">
    <source>
        <dbReference type="ARBA" id="ARBA00022737"/>
    </source>
</evidence>
<dbReference type="Pfam" id="PF00531">
    <property type="entry name" value="Death"/>
    <property type="match status" value="1"/>
</dbReference>
<dbReference type="PANTHER" id="PTHR24123:SF141">
    <property type="entry name" value="ANKYRIN 2, ISOFORM U"/>
    <property type="match status" value="1"/>
</dbReference>
<dbReference type="InterPro" id="IPR000488">
    <property type="entry name" value="Death_dom"/>
</dbReference>
<dbReference type="SUPFAM" id="SSF47986">
    <property type="entry name" value="DEATH domain"/>
    <property type="match status" value="1"/>
</dbReference>
<feature type="domain" description="Death" evidence="6">
    <location>
        <begin position="254"/>
        <end position="332"/>
    </location>
</feature>
<dbReference type="Gene3D" id="2.60.40.2660">
    <property type="match status" value="1"/>
</dbReference>
<evidence type="ECO:0000256" key="3">
    <source>
        <dbReference type="ARBA" id="ARBA00023043"/>
    </source>
</evidence>
<dbReference type="AlphaFoldDB" id="A0ABD2N901"/>
<evidence type="ECO:0000256" key="4">
    <source>
        <dbReference type="ARBA" id="ARBA00023136"/>
    </source>
</evidence>
<evidence type="ECO:0000313" key="8">
    <source>
        <dbReference type="Proteomes" id="UP001516400"/>
    </source>
</evidence>
<evidence type="ECO:0000256" key="5">
    <source>
        <dbReference type="SAM" id="MobiDB-lite"/>
    </source>
</evidence>
<dbReference type="Proteomes" id="UP001516400">
    <property type="component" value="Unassembled WGS sequence"/>
</dbReference>
<dbReference type="PROSITE" id="PS50017">
    <property type="entry name" value="DEATH_DOMAIN"/>
    <property type="match status" value="1"/>
</dbReference>
<keyword evidence="4" id="KW-0472">Membrane</keyword>
<dbReference type="Pfam" id="PF17809">
    <property type="entry name" value="UPA_2"/>
    <property type="match status" value="1"/>
</dbReference>
<evidence type="ECO:0000259" key="6">
    <source>
        <dbReference type="PROSITE" id="PS50017"/>
    </source>
</evidence>
<sequence>MGGTTQHESMCIDGCDPALIVEQCVIMDATECFESGTSRAQWEDVTGSTPLTFVNDCVSFTTTVSARFWLMDCRNIGDATKMATELYREAIHVPFIAKFVVFAKRIDPLEARLRVFCMTDDKEEKTLEYQEQFTEIAKSRDVEVLEGKSQYIEFAGNLIPITKSGEQLQFSFRAFRENRLPFSVRVKDQHAEAVSRCLFMREPKVQKGEPPQQPICILNIVLPDDIVSDTISLTDSESIRKKYYANENFDYYRQDPRLADMSNLLGDDWVSLANQLGLTSSEINVIKSEYPDSVAKQAQSMLRMWLSQSGNRTQANTLDNALRRIGREDIVNQCLNVDNRSQQILRLRTEEKESQRLRSDIADDGSNQKRHYAISEQVYKPTDTFDKYSAEEKTFEPSDEEEDFNKTVPERREQIVKRLSTERTIPASSQRVEIVQEISSIKRQSLVEDKIAEVQQKVNIEPMKITNIKPVSKIIQEKKTLSEAPESKTTSPPEKAPEIVSYAQETDEKPRTTVPNLDGQEPSDRRDSVLLEEVTQLLEFKKPVPKLITNEEPKSPKFSKTPPPSPADFASKEKQASTAQGEFFKFILKYCFIS</sequence>
<dbReference type="GO" id="GO:0016020">
    <property type="term" value="C:membrane"/>
    <property type="evidence" value="ECO:0007669"/>
    <property type="project" value="UniProtKB-SubCell"/>
</dbReference>
<gene>
    <name evidence="7" type="ORF">HHI36_019618</name>
</gene>
<dbReference type="PANTHER" id="PTHR24123">
    <property type="entry name" value="ANKYRIN REPEAT-CONTAINING"/>
    <property type="match status" value="1"/>
</dbReference>
<comment type="caution">
    <text evidence="7">The sequence shown here is derived from an EMBL/GenBank/DDBJ whole genome shotgun (WGS) entry which is preliminary data.</text>
</comment>
<accession>A0ABD2N901</accession>
<feature type="region of interest" description="Disordered" evidence="5">
    <location>
        <begin position="503"/>
        <end position="528"/>
    </location>
</feature>
<feature type="region of interest" description="Disordered" evidence="5">
    <location>
        <begin position="545"/>
        <end position="578"/>
    </location>
</feature>
<dbReference type="EMBL" id="JABFTP020000083">
    <property type="protein sequence ID" value="KAL3274835.1"/>
    <property type="molecule type" value="Genomic_DNA"/>
</dbReference>
<dbReference type="SMART" id="SM00005">
    <property type="entry name" value="DEATH"/>
    <property type="match status" value="1"/>
</dbReference>